<proteinExistence type="predicted"/>
<dbReference type="GO" id="GO:0010628">
    <property type="term" value="P:positive regulation of gene expression"/>
    <property type="evidence" value="ECO:0007669"/>
    <property type="project" value="TreeGrafter"/>
</dbReference>
<evidence type="ECO:0000259" key="2">
    <source>
        <dbReference type="PROSITE" id="PS50004"/>
    </source>
</evidence>
<dbReference type="InterPro" id="IPR035892">
    <property type="entry name" value="C2_domain_sf"/>
</dbReference>
<evidence type="ECO:0000313" key="3">
    <source>
        <dbReference type="EMBL" id="WOO82998.1"/>
    </source>
</evidence>
<evidence type="ECO:0000256" key="1">
    <source>
        <dbReference type="SAM" id="MobiDB-lite"/>
    </source>
</evidence>
<dbReference type="PROSITE" id="PS50004">
    <property type="entry name" value="C2"/>
    <property type="match status" value="1"/>
</dbReference>
<dbReference type="GeneID" id="87809698"/>
<dbReference type="EMBL" id="CP086717">
    <property type="protein sequence ID" value="WOO82998.1"/>
    <property type="molecule type" value="Genomic_DNA"/>
</dbReference>
<feature type="region of interest" description="Disordered" evidence="1">
    <location>
        <begin position="401"/>
        <end position="564"/>
    </location>
</feature>
<feature type="compositionally biased region" description="Low complexity" evidence="1">
    <location>
        <begin position="401"/>
        <end position="423"/>
    </location>
</feature>
<sequence>MGGDKDTVKSSDAPDTSQQSANKGSPKDEAKDKQHAPESSDSEPEGGYDSTQLTPSKDKTYVVRIVFHSASNLPIADVGQLSSDPYVLAQLAANGDEGTRYGKRHKDDPFLRFRSPTAHSTTEPRWEAEWVVAGVPASGFLLTARVYDEDVGSKDDRLGKVVLSSGALEDGWRCDARDWELKKRGASTRAWGLHAVRKLHPANRDKDPTLHISAEVLGTTEDECGKMYSLTSRWFIHYSPLIGAMVGTTSTQEGTEKANFQANELQLRGPVPNELYHRYVEFKSFIKAMFDERGLHGAMMGGAMRKQHRRVYHYDKTTEYGRLPGPGKAMAQRFLDMAHWGEGHRIFTFVITLDGLMRFTETGKEFGIDMLSKHAMHSEIDSYIAYSGEFFVRKYRSGDGAAASGSGATGQAAAGDSASAGKDGNLDYDAPSHSMLRSPKDVDDEDGVVEAHDHNLVFQQGKKGGDSTRGADAHNADAHKADAHTADGPGASSAGDTAPDVGQLSLGPAAGTGGTTSESEATRHAADQPKAPEEPGSTGETNEKRPVETTHLHGREEDGESLDPTAYELVIDNDSGTYRPNKDLLPLLQAFLASNFVGLHVTVKSSDDDTYQEEKKERHEARNEASGGVRYYESEGDLSSAASDAESQDDPDDVQPFRGTREKAWDVLVDPKAPVKEKKEKIKDKVRQLFKRDKGDEEE</sequence>
<dbReference type="Proteomes" id="UP000827549">
    <property type="component" value="Chromosome 4"/>
</dbReference>
<name>A0AAF0YA69_9TREE</name>
<organism evidence="3 4">
    <name type="scientific">Vanrija pseudolonga</name>
    <dbReference type="NCBI Taxonomy" id="143232"/>
    <lineage>
        <taxon>Eukaryota</taxon>
        <taxon>Fungi</taxon>
        <taxon>Dikarya</taxon>
        <taxon>Basidiomycota</taxon>
        <taxon>Agaricomycotina</taxon>
        <taxon>Tremellomycetes</taxon>
        <taxon>Trichosporonales</taxon>
        <taxon>Trichosporonaceae</taxon>
        <taxon>Vanrija</taxon>
    </lineage>
</organism>
<dbReference type="AlphaFoldDB" id="A0AAF0YA69"/>
<dbReference type="SUPFAM" id="SSF55464">
    <property type="entry name" value="Origin of replication-binding domain, RBD-like"/>
    <property type="match status" value="1"/>
</dbReference>
<feature type="compositionally biased region" description="Basic and acidic residues" evidence="1">
    <location>
        <begin position="541"/>
        <end position="556"/>
    </location>
</feature>
<dbReference type="PANTHER" id="PTHR47800">
    <property type="entry name" value="C2 DOMAIN-CONTAINING PROTEIN"/>
    <property type="match status" value="1"/>
</dbReference>
<gene>
    <name evidence="3" type="ORF">LOC62_04G006476</name>
</gene>
<dbReference type="SMART" id="SM00239">
    <property type="entry name" value="C2"/>
    <property type="match status" value="1"/>
</dbReference>
<evidence type="ECO:0000313" key="4">
    <source>
        <dbReference type="Proteomes" id="UP000827549"/>
    </source>
</evidence>
<feature type="compositionally biased region" description="Basic and acidic residues" evidence="1">
    <location>
        <begin position="25"/>
        <end position="38"/>
    </location>
</feature>
<accession>A0AAF0YA69</accession>
<feature type="compositionally biased region" description="Basic and acidic residues" evidence="1">
    <location>
        <begin position="463"/>
        <end position="485"/>
    </location>
</feature>
<feature type="compositionally biased region" description="Polar residues" evidence="1">
    <location>
        <begin position="13"/>
        <end position="23"/>
    </location>
</feature>
<dbReference type="Gene3D" id="2.60.40.150">
    <property type="entry name" value="C2 domain"/>
    <property type="match status" value="1"/>
</dbReference>
<keyword evidence="4" id="KW-1185">Reference proteome</keyword>
<reference evidence="3" key="1">
    <citation type="submission" date="2023-10" db="EMBL/GenBank/DDBJ databases">
        <authorList>
            <person name="Noh H."/>
        </authorList>
    </citation>
    <scope>NUCLEOTIDE SEQUENCE</scope>
    <source>
        <strain evidence="3">DUCC4014</strain>
    </source>
</reference>
<feature type="region of interest" description="Disordered" evidence="1">
    <location>
        <begin position="1"/>
        <end position="55"/>
    </location>
</feature>
<protein>
    <recommendedName>
        <fullName evidence="2">C2 domain-containing protein</fullName>
    </recommendedName>
</protein>
<dbReference type="RefSeq" id="XP_062629030.1">
    <property type="nucleotide sequence ID" value="XM_062773046.1"/>
</dbReference>
<dbReference type="SUPFAM" id="SSF49562">
    <property type="entry name" value="C2 domain (Calcium/lipid-binding domain, CaLB)"/>
    <property type="match status" value="1"/>
</dbReference>
<feature type="region of interest" description="Disordered" evidence="1">
    <location>
        <begin position="606"/>
        <end position="666"/>
    </location>
</feature>
<feature type="compositionally biased region" description="Basic and acidic residues" evidence="1">
    <location>
        <begin position="612"/>
        <end position="623"/>
    </location>
</feature>
<feature type="compositionally biased region" description="Basic and acidic residues" evidence="1">
    <location>
        <begin position="520"/>
        <end position="533"/>
    </location>
</feature>
<dbReference type="InterPro" id="IPR000008">
    <property type="entry name" value="C2_dom"/>
</dbReference>
<dbReference type="PANTHER" id="PTHR47800:SF5">
    <property type="entry name" value="FER-1-LIKE PROTEIN 6"/>
    <property type="match status" value="1"/>
</dbReference>
<dbReference type="Pfam" id="PF00168">
    <property type="entry name" value="C2"/>
    <property type="match status" value="1"/>
</dbReference>
<feature type="domain" description="C2" evidence="2">
    <location>
        <begin position="43"/>
        <end position="180"/>
    </location>
</feature>